<dbReference type="AlphaFoldDB" id="A0A2B7ZCK9"/>
<dbReference type="Proteomes" id="UP000226031">
    <property type="component" value="Unassembled WGS sequence"/>
</dbReference>
<proteinExistence type="predicted"/>
<feature type="transmembrane region" description="Helical" evidence="2">
    <location>
        <begin position="780"/>
        <end position="802"/>
    </location>
</feature>
<dbReference type="PROSITE" id="PS50006">
    <property type="entry name" value="FHA_DOMAIN"/>
    <property type="match status" value="1"/>
</dbReference>
<feature type="region of interest" description="Disordered" evidence="1">
    <location>
        <begin position="368"/>
        <end position="399"/>
    </location>
</feature>
<feature type="compositionally biased region" description="Acidic residues" evidence="1">
    <location>
        <begin position="158"/>
        <end position="170"/>
    </location>
</feature>
<organism evidence="4 5">
    <name type="scientific">[Emmonsia] crescens</name>
    <dbReference type="NCBI Taxonomy" id="73230"/>
    <lineage>
        <taxon>Eukaryota</taxon>
        <taxon>Fungi</taxon>
        <taxon>Dikarya</taxon>
        <taxon>Ascomycota</taxon>
        <taxon>Pezizomycotina</taxon>
        <taxon>Eurotiomycetes</taxon>
        <taxon>Eurotiomycetidae</taxon>
        <taxon>Onygenales</taxon>
        <taxon>Ajellomycetaceae</taxon>
        <taxon>Emergomyces</taxon>
    </lineage>
</organism>
<feature type="region of interest" description="Disordered" evidence="1">
    <location>
        <begin position="728"/>
        <end position="773"/>
    </location>
</feature>
<feature type="compositionally biased region" description="Polar residues" evidence="1">
    <location>
        <begin position="728"/>
        <end position="756"/>
    </location>
</feature>
<dbReference type="Pfam" id="PF00498">
    <property type="entry name" value="FHA"/>
    <property type="match status" value="1"/>
</dbReference>
<evidence type="ECO:0000313" key="5">
    <source>
        <dbReference type="Proteomes" id="UP000226031"/>
    </source>
</evidence>
<dbReference type="InterPro" id="IPR008984">
    <property type="entry name" value="SMAD_FHA_dom_sf"/>
</dbReference>
<name>A0A2B7ZCK9_9EURO</name>
<evidence type="ECO:0000256" key="1">
    <source>
        <dbReference type="SAM" id="MobiDB-lite"/>
    </source>
</evidence>
<feature type="region of interest" description="Disordered" evidence="1">
    <location>
        <begin position="203"/>
        <end position="352"/>
    </location>
</feature>
<feature type="compositionally biased region" description="Polar residues" evidence="1">
    <location>
        <begin position="327"/>
        <end position="337"/>
    </location>
</feature>
<dbReference type="EMBL" id="PDND01000158">
    <property type="protein sequence ID" value="PGH30742.1"/>
    <property type="molecule type" value="Genomic_DNA"/>
</dbReference>
<evidence type="ECO:0000313" key="4">
    <source>
        <dbReference type="EMBL" id="PGH30742.1"/>
    </source>
</evidence>
<feature type="compositionally biased region" description="Basic and acidic residues" evidence="1">
    <location>
        <begin position="265"/>
        <end position="277"/>
    </location>
</feature>
<sequence length="808" mass="87431">MERNKLAVTLTPVNFKDPVERRVLTLSSDTDQIVIGRSSKEPTKDLNPAPNNAWFDSRVMSRSHAIITVCQQKQQVSVTDTKSMHGTWLNGTKLVSNNKTLLMNRDILTFGAKVTRGSETFEPLKVRLILSWTKEVKPTLVEPPMPIKRHSENTFVVPDDDDDDEDEDFDDPQAEAIFENTSDIEVLSREPSVAANSDVVSIHSSVEDGGQQAESSPPSSLLSKSEEKGDNSPRSNSVPPAASKPPYHSVVLADNEVTGNQGPERLVDVTSRADSDVKTALPTPIESDSIYDADSADERGQFSEEGPCSSSDSEGESLRFGIETETDSGSGQPQNNTKTDHTAKTGIAYSSASLKNTHSPFAVPEKHHWTHRYDKTTHPEFPRPTTTTTTTQNVSKPADSDGNGYYAFISSSMPGEQLSTVQPSALGYKPGQTEATRNRDRSLAPCSQRASSPSDKALARPTIGDSHMSFSEDNSCARWAPAANKIERAFGNIGPLEPESSSSATAGYGGLSSVITSGYDFPHLPPLRGPYSDGPFTASNQGDNSWLGGGDKCVAPSSFDNMYPFTYSSSSARDQTLAENTRDLYHFGSSFSSAPVYGPFSAGAYSSSLHSQSQSQSQSQPQWQDCQSMCDVPPHQPQRKPANAIPKEPKPATSIPIANIVDVQKQVSEFDRLTNPLKRKAKEVEPELKAINDFYNDKDNDSESIPDAQPREIVIPSSDLSSQITNTSTAKNESQNLLPILNTPQTNETETAQHTPPQKKIKTDTPVSRGTENRTSLGRYAASALLGAAVGGIGVVAALASLPPDFFN</sequence>
<feature type="region of interest" description="Disordered" evidence="1">
    <location>
        <begin position="143"/>
        <end position="170"/>
    </location>
</feature>
<dbReference type="STRING" id="73230.A0A2B7ZCK9"/>
<accession>A0A2B7ZCK9</accession>
<dbReference type="PANTHER" id="PTHR15715">
    <property type="entry name" value="CENTROSOMAL PROTEIN OF 170 KDA"/>
    <property type="match status" value="1"/>
</dbReference>
<evidence type="ECO:0000256" key="2">
    <source>
        <dbReference type="SAM" id="Phobius"/>
    </source>
</evidence>
<dbReference type="InterPro" id="IPR051176">
    <property type="entry name" value="Cent_Immune-Sig_Mod"/>
</dbReference>
<feature type="compositionally biased region" description="Basic and acidic residues" evidence="1">
    <location>
        <begin position="368"/>
        <end position="381"/>
    </location>
</feature>
<gene>
    <name evidence="4" type="ORF">GX50_06504</name>
</gene>
<dbReference type="InterPro" id="IPR000253">
    <property type="entry name" value="FHA_dom"/>
</dbReference>
<evidence type="ECO:0000259" key="3">
    <source>
        <dbReference type="PROSITE" id="PS50006"/>
    </source>
</evidence>
<keyword evidence="2" id="KW-0812">Transmembrane</keyword>
<dbReference type="GO" id="GO:0005737">
    <property type="term" value="C:cytoplasm"/>
    <property type="evidence" value="ECO:0007669"/>
    <property type="project" value="TreeGrafter"/>
</dbReference>
<dbReference type="Gene3D" id="2.60.200.20">
    <property type="match status" value="1"/>
</dbReference>
<dbReference type="SMART" id="SM00240">
    <property type="entry name" value="FHA"/>
    <property type="match status" value="1"/>
</dbReference>
<comment type="caution">
    <text evidence="4">The sequence shown here is derived from an EMBL/GenBank/DDBJ whole genome shotgun (WGS) entry which is preliminary data.</text>
</comment>
<protein>
    <recommendedName>
        <fullName evidence="3">FHA domain-containing protein</fullName>
    </recommendedName>
</protein>
<feature type="region of interest" description="Disordered" evidence="1">
    <location>
        <begin position="417"/>
        <end position="471"/>
    </location>
</feature>
<dbReference type="VEuPathDB" id="FungiDB:EMCG_09409"/>
<dbReference type="PANTHER" id="PTHR15715:SF37">
    <property type="entry name" value="LD47843P"/>
    <property type="match status" value="1"/>
</dbReference>
<feature type="compositionally biased region" description="Low complexity" evidence="1">
    <location>
        <begin position="606"/>
        <end position="628"/>
    </location>
</feature>
<keyword evidence="5" id="KW-1185">Reference proteome</keyword>
<feature type="domain" description="FHA" evidence="3">
    <location>
        <begin position="33"/>
        <end position="94"/>
    </location>
</feature>
<reference evidence="4 5" key="1">
    <citation type="submission" date="2017-10" db="EMBL/GenBank/DDBJ databases">
        <title>Comparative genomics in systemic dimorphic fungi from Ajellomycetaceae.</title>
        <authorList>
            <person name="Munoz J.F."/>
            <person name="Mcewen J.G."/>
            <person name="Clay O.K."/>
            <person name="Cuomo C.A."/>
        </authorList>
    </citation>
    <scope>NUCLEOTIDE SEQUENCE [LARGE SCALE GENOMIC DNA]</scope>
    <source>
        <strain evidence="4 5">UAMH4076</strain>
    </source>
</reference>
<keyword evidence="2" id="KW-0472">Membrane</keyword>
<dbReference type="SUPFAM" id="SSF49879">
    <property type="entry name" value="SMAD/FHA domain"/>
    <property type="match status" value="1"/>
</dbReference>
<keyword evidence="2" id="KW-1133">Transmembrane helix</keyword>
<feature type="region of interest" description="Disordered" evidence="1">
    <location>
        <begin position="605"/>
        <end position="652"/>
    </location>
</feature>